<dbReference type="EMBL" id="JARBHB010000001">
    <property type="protein sequence ID" value="KAJ8896020.1"/>
    <property type="molecule type" value="Genomic_DNA"/>
</dbReference>
<dbReference type="InterPro" id="IPR004875">
    <property type="entry name" value="DDE_SF_endonuclease_dom"/>
</dbReference>
<accession>A0ABQ9IIM4</accession>
<name>A0ABQ9IIM4_9NEOP</name>
<gene>
    <name evidence="3" type="ORF">PR048_001361</name>
</gene>
<feature type="domain" description="DDE-1" evidence="2">
    <location>
        <begin position="13"/>
        <end position="77"/>
    </location>
</feature>
<evidence type="ECO:0000313" key="3">
    <source>
        <dbReference type="EMBL" id="KAJ8896020.1"/>
    </source>
</evidence>
<keyword evidence="4" id="KW-1185">Reference proteome</keyword>
<organism evidence="3 4">
    <name type="scientific">Dryococelus australis</name>
    <dbReference type="NCBI Taxonomy" id="614101"/>
    <lineage>
        <taxon>Eukaryota</taxon>
        <taxon>Metazoa</taxon>
        <taxon>Ecdysozoa</taxon>
        <taxon>Arthropoda</taxon>
        <taxon>Hexapoda</taxon>
        <taxon>Insecta</taxon>
        <taxon>Pterygota</taxon>
        <taxon>Neoptera</taxon>
        <taxon>Polyneoptera</taxon>
        <taxon>Phasmatodea</taxon>
        <taxon>Verophasmatodea</taxon>
        <taxon>Anareolatae</taxon>
        <taxon>Phasmatidae</taxon>
        <taxon>Eurycanthinae</taxon>
        <taxon>Dryococelus</taxon>
    </lineage>
</organism>
<reference evidence="3 4" key="1">
    <citation type="submission" date="2023-02" db="EMBL/GenBank/DDBJ databases">
        <title>LHISI_Scaffold_Assembly.</title>
        <authorList>
            <person name="Stuart O.P."/>
            <person name="Cleave R."/>
            <person name="Magrath M.J.L."/>
            <person name="Mikheyev A.S."/>
        </authorList>
    </citation>
    <scope>NUCLEOTIDE SEQUENCE [LARGE SCALE GENOMIC DNA]</scope>
    <source>
        <strain evidence="3">Daus_M_001</strain>
        <tissue evidence="3">Leg muscle</tissue>
    </source>
</reference>
<dbReference type="Proteomes" id="UP001159363">
    <property type="component" value="Chromosome 1"/>
</dbReference>
<dbReference type="Pfam" id="PF03184">
    <property type="entry name" value="DDE_1"/>
    <property type="match status" value="1"/>
</dbReference>
<comment type="caution">
    <text evidence="3">The sequence shown here is derived from an EMBL/GenBank/DDBJ whole genome shotgun (WGS) entry which is preliminary data.</text>
</comment>
<protein>
    <recommendedName>
        <fullName evidence="2">DDE-1 domain-containing protein</fullName>
    </recommendedName>
</protein>
<feature type="region of interest" description="Disordered" evidence="1">
    <location>
        <begin position="128"/>
        <end position="168"/>
    </location>
</feature>
<proteinExistence type="predicted"/>
<evidence type="ECO:0000313" key="4">
    <source>
        <dbReference type="Proteomes" id="UP001159363"/>
    </source>
</evidence>
<evidence type="ECO:0000256" key="1">
    <source>
        <dbReference type="SAM" id="MobiDB-lite"/>
    </source>
</evidence>
<evidence type="ECO:0000259" key="2">
    <source>
        <dbReference type="Pfam" id="PF03184"/>
    </source>
</evidence>
<sequence length="168" mass="18647">MPKENMPKGVFVRVQQNGWMTEELMCPNAALGRRGMLVLDAFHWHLTETVRSCTSKMKTNLTIPGGMTSQLQVLDVVGTCKIKKVLPDILVKWILVSWQQISKDSIIQGFKKCCISNALHRSEDDLLWSAPGGDLSDDDTEWERGSGDSSSSDHSMNEDSTSDTADSD</sequence>